<dbReference type="InterPro" id="IPR029055">
    <property type="entry name" value="Ntn_hydrolases_N"/>
</dbReference>
<keyword evidence="13" id="KW-0314">Glutamate biosynthesis</keyword>
<dbReference type="Pfam" id="PF04898">
    <property type="entry name" value="Glu_syn_central"/>
    <property type="match status" value="1"/>
</dbReference>
<dbReference type="InterPro" id="IPR036485">
    <property type="entry name" value="Glu_synth_asu_C_sf"/>
</dbReference>
<dbReference type="CDD" id="cd00713">
    <property type="entry name" value="GltS"/>
    <property type="match status" value="1"/>
</dbReference>
<keyword evidence="7" id="KW-0288">FMN</keyword>
<dbReference type="Gene3D" id="3.60.20.10">
    <property type="entry name" value="Glutamine Phosphoribosylpyrophosphate, subunit 1, domain 1"/>
    <property type="match status" value="1"/>
</dbReference>
<dbReference type="Pfam" id="PF01645">
    <property type="entry name" value="Glu_synthase"/>
    <property type="match status" value="1"/>
</dbReference>
<evidence type="ECO:0000256" key="12">
    <source>
        <dbReference type="ARBA" id="ARBA00023014"/>
    </source>
</evidence>
<dbReference type="InterPro" id="IPR017896">
    <property type="entry name" value="4Fe4S_Fe-S-bd"/>
</dbReference>
<evidence type="ECO:0000259" key="17">
    <source>
        <dbReference type="PROSITE" id="PS51278"/>
    </source>
</evidence>
<keyword evidence="20" id="KW-1185">Reference proteome</keyword>
<dbReference type="NCBIfam" id="NF008730">
    <property type="entry name" value="PRK11750.1"/>
    <property type="match status" value="1"/>
</dbReference>
<reference evidence="19" key="1">
    <citation type="journal article" date="2024" name="Int. J. Syst. Evol. Microbiol.">
        <title>Turicibacter faecis sp. nov., isolated from faeces of heart failure mouse model.</title>
        <authorList>
            <person name="Imamura Y."/>
            <person name="Motooka D."/>
            <person name="Nakajima Y."/>
            <person name="Ito S."/>
            <person name="Kitakaze M."/>
            <person name="Iida T."/>
            <person name="Nakamura S."/>
        </authorList>
    </citation>
    <scope>NUCLEOTIDE SEQUENCE</scope>
    <source>
        <strain evidence="19">TC023</strain>
    </source>
</reference>
<dbReference type="PROSITE" id="PS51379">
    <property type="entry name" value="4FE4S_FER_2"/>
    <property type="match status" value="1"/>
</dbReference>
<evidence type="ECO:0000256" key="15">
    <source>
        <dbReference type="ARBA" id="ARBA00029440"/>
    </source>
</evidence>
<evidence type="ECO:0000256" key="8">
    <source>
        <dbReference type="ARBA" id="ARBA00022723"/>
    </source>
</evidence>
<evidence type="ECO:0000256" key="4">
    <source>
        <dbReference type="ARBA" id="ARBA00012079"/>
    </source>
</evidence>
<evidence type="ECO:0000313" key="20">
    <source>
        <dbReference type="Proteomes" id="UP001432099"/>
    </source>
</evidence>
<evidence type="ECO:0000256" key="2">
    <source>
        <dbReference type="ARBA" id="ARBA00001927"/>
    </source>
</evidence>
<keyword evidence="10" id="KW-0560">Oxidoreductase</keyword>
<dbReference type="SUPFAM" id="SSF51395">
    <property type="entry name" value="FMN-linked oxidoreductases"/>
    <property type="match status" value="1"/>
</dbReference>
<evidence type="ECO:0000256" key="9">
    <source>
        <dbReference type="ARBA" id="ARBA00022962"/>
    </source>
</evidence>
<comment type="cofactor">
    <cofactor evidence="1">
        <name>FMN</name>
        <dbReference type="ChEBI" id="CHEBI:58210"/>
    </cofactor>
</comment>
<evidence type="ECO:0000256" key="3">
    <source>
        <dbReference type="ARBA" id="ARBA00009716"/>
    </source>
</evidence>
<evidence type="ECO:0000256" key="1">
    <source>
        <dbReference type="ARBA" id="ARBA00001917"/>
    </source>
</evidence>
<accession>A0ABM8IGD1</accession>
<evidence type="ECO:0000256" key="16">
    <source>
        <dbReference type="ARBA" id="ARBA00048151"/>
    </source>
</evidence>
<dbReference type="InterPro" id="IPR013785">
    <property type="entry name" value="Aldolase_TIM"/>
</dbReference>
<evidence type="ECO:0000313" key="19">
    <source>
        <dbReference type="EMBL" id="BEH90311.1"/>
    </source>
</evidence>
<keyword evidence="11" id="KW-0408">Iron</keyword>
<dbReference type="Proteomes" id="UP001432099">
    <property type="component" value="Chromosome"/>
</dbReference>
<dbReference type="EC" id="1.4.1.13" evidence="4"/>
<keyword evidence="6" id="KW-0285">Flavoprotein</keyword>
<keyword evidence="9" id="KW-0315">Glutamine amidotransferase</keyword>
<feature type="domain" description="4Fe-4S ferredoxin-type" evidence="18">
    <location>
        <begin position="1042"/>
        <end position="1072"/>
    </location>
</feature>
<dbReference type="SUPFAM" id="SSF69336">
    <property type="entry name" value="Alpha subunit of glutamate synthase, C-terminal domain"/>
    <property type="match status" value="1"/>
</dbReference>
<dbReference type="InterPro" id="IPR002489">
    <property type="entry name" value="Glu_synth_asu_C"/>
</dbReference>
<dbReference type="PANTHER" id="PTHR11938">
    <property type="entry name" value="FAD NADPH DEHYDROGENASE/OXIDOREDUCTASE"/>
    <property type="match status" value="1"/>
</dbReference>
<dbReference type="CDD" id="cd02808">
    <property type="entry name" value="GltS_FMN"/>
    <property type="match status" value="1"/>
</dbReference>
<dbReference type="RefSeq" id="WP_338617828.1">
    <property type="nucleotide sequence ID" value="NZ_AP028127.1"/>
</dbReference>
<dbReference type="InterPro" id="IPR017932">
    <property type="entry name" value="GATase_2_dom"/>
</dbReference>
<evidence type="ECO:0000256" key="5">
    <source>
        <dbReference type="ARBA" id="ARBA00022605"/>
    </source>
</evidence>
<feature type="domain" description="Glutamine amidotransferase type-2" evidence="17">
    <location>
        <begin position="7"/>
        <end position="383"/>
    </location>
</feature>
<keyword evidence="5" id="KW-0028">Amino-acid biosynthesis</keyword>
<dbReference type="PROSITE" id="PS51278">
    <property type="entry name" value="GATASE_TYPE_2"/>
    <property type="match status" value="1"/>
</dbReference>
<organism evidence="19 20">
    <name type="scientific">Turicibacter faecis</name>
    <dbReference type="NCBI Taxonomy" id="2963365"/>
    <lineage>
        <taxon>Bacteria</taxon>
        <taxon>Bacillati</taxon>
        <taxon>Bacillota</taxon>
        <taxon>Erysipelotrichia</taxon>
        <taxon>Erysipelotrichales</taxon>
        <taxon>Turicibacteraceae</taxon>
        <taxon>Turicibacter</taxon>
    </lineage>
</organism>
<evidence type="ECO:0000256" key="10">
    <source>
        <dbReference type="ARBA" id="ARBA00023002"/>
    </source>
</evidence>
<gene>
    <name evidence="19" type="primary">gltB</name>
    <name evidence="19" type="ORF">T23_04130</name>
</gene>
<proteinExistence type="inferred from homology"/>
<protein>
    <recommendedName>
        <fullName evidence="4">glutamate synthase (NADPH)</fullName>
        <ecNumber evidence="4">1.4.1.13</ecNumber>
    </recommendedName>
</protein>
<evidence type="ECO:0000256" key="7">
    <source>
        <dbReference type="ARBA" id="ARBA00022643"/>
    </source>
</evidence>
<dbReference type="Pfam" id="PF01493">
    <property type="entry name" value="GXGXG"/>
    <property type="match status" value="1"/>
</dbReference>
<sequence>MFDHSNCGIGAIANLDGTYSHNIIEQGMTLLKALSHRGGTSKDGTGDGCGILLQIPKTFYGKKHGINGDFAVMMTFLPKGENDRQLAKDHIYETIKELKLQLIKEIVVPVDASFLTPTATQTEPVPTQFIIDMTNQAETVLYKLHRFIEQKWKEEELSDRTCYILSCSSQTIVYKGLLRPDELPRYYLDLQDERFTSNFCIVHQRFSTNTKPSWNLAQPFRYLAHNGEINTVSGNINWSNARAGLSAYPEVFPICNEKHSDSANLDRTLEALLHENFTLEDAVTRLLPKAYEHDARLSDDLKAYYEYCGLKQEAWDGPAGVIVCDGHKLIATLDRNGLRPFRYVQTENQIVLASEIGVLNTPLEEIKVASRIQASEILCVDLDEQTVTTDADIKAVLSTQKPYREWLNERLIKPIATHSEQFLTEDFEHTAKKYFYTNAEYMQELKSLVENGKEAIGSFPYTAALNMLQARPQLFFDFFKQNFAQVTNPPLDSIREKSVFSLTTTVTSVTSLHDERLDYPVYEFSTPLLTGDQWMALSEEEAFDPRFIFLEYESTLKEAVDQLRHDVKKAVLAGSRLLILEQEAEGKTIPSLMATAIAHEVLVEMGKRLEVRLAVCCADARLPIHHAMLLAYGADIIYPYFCYEYIQHQTKLFADEAYDNYIAGCNQALLKLMAKMGVATVDSYRGSKVFEVVGLDQEVTALFTNQPSLFGGKTFEDLDAMMEDGVDISKANEYQNMDSVFMNHAYSKSFIKELKATIQANDYEAFKSVMEAERGRLINVRDCLSLKATEPLSLEEVQSTEEIVRHFVASAMSYGALSVEAHRTIARAMNELGAASNSGEGGELVERFGTITASKVKQVASGRFGVTYDYLKSAQEIQIKMAQGAKPGEGGHLPKSKVDEHIARVRYAKQGVDLISPPPHHDIYSIEDLAQLIDDLQTTNPSALISVKLASLPNVGTIANGVVKAGAKKVVISGFNGGTGASPKSSLKYTGLPWEYGLFQTHKSLLENDVRHETWIQVDGQIKSGYDVVLGAILGADEFGFGTMCLVMLECIGCKQCHTGKCPAGITTQDQKLRQRLKEDPTMLKTYFTFVAQQVRELMALLGVRSLAELRGRTDLLELVSPNPYHLTLDWLEVLPVNQPMRVENPALQPVHLNESEVNVIDTQLRTLGVQLVSDSARTFQTYGYAGQSFGAFMNESVKLIHTGYANDYVGKGLSGGQIVIKADETTREKSIEDPNYTNHHLIAGNTILYGATSGSCYLEGRVGERFAVRNSGAIALNHGMGVHACEYMTGGVVVSLGSVQANVGAGMTGGLLFLYQAKYLDEKLNQSYVQVFEMKDRHREILKDILTDYVKQTDNPLATKILKNFDDEVHQFTLVTSADYYQLEL</sequence>
<dbReference type="InterPro" id="IPR006982">
    <property type="entry name" value="Glu_synth_centr_N"/>
</dbReference>
<comment type="catalytic activity">
    <reaction evidence="16">
        <text>2 L-glutamate + NADP(+) = L-glutamine + 2-oxoglutarate + NADPH + H(+)</text>
        <dbReference type="Rhea" id="RHEA:15501"/>
        <dbReference type="ChEBI" id="CHEBI:15378"/>
        <dbReference type="ChEBI" id="CHEBI:16810"/>
        <dbReference type="ChEBI" id="CHEBI:29985"/>
        <dbReference type="ChEBI" id="CHEBI:57783"/>
        <dbReference type="ChEBI" id="CHEBI:58349"/>
        <dbReference type="ChEBI" id="CHEBI:58359"/>
        <dbReference type="EC" id="1.4.1.13"/>
    </reaction>
</comment>
<dbReference type="EMBL" id="AP028127">
    <property type="protein sequence ID" value="BEH90311.1"/>
    <property type="molecule type" value="Genomic_DNA"/>
</dbReference>
<name>A0ABM8IGD1_9FIRM</name>
<dbReference type="InterPro" id="IPR050711">
    <property type="entry name" value="ET-N_metabolism_enzyme"/>
</dbReference>
<dbReference type="Pfam" id="PF00310">
    <property type="entry name" value="GATase_2"/>
    <property type="match status" value="1"/>
</dbReference>
<dbReference type="InterPro" id="IPR002932">
    <property type="entry name" value="Glu_synthdom"/>
</dbReference>
<evidence type="ECO:0000256" key="13">
    <source>
        <dbReference type="ARBA" id="ARBA00023164"/>
    </source>
</evidence>
<comment type="pathway">
    <text evidence="15">Amino-acid biosynthesis.</text>
</comment>
<evidence type="ECO:0000256" key="14">
    <source>
        <dbReference type="ARBA" id="ARBA00023291"/>
    </source>
</evidence>
<comment type="cofactor">
    <cofactor evidence="2">
        <name>[3Fe-4S] cluster</name>
        <dbReference type="ChEBI" id="CHEBI:21137"/>
    </cofactor>
</comment>
<dbReference type="Gene3D" id="2.160.20.60">
    <property type="entry name" value="Glutamate synthase, alpha subunit, C-terminal domain"/>
    <property type="match status" value="1"/>
</dbReference>
<dbReference type="PANTHER" id="PTHR11938:SF133">
    <property type="entry name" value="GLUTAMATE SYNTHASE (NADH)"/>
    <property type="match status" value="1"/>
</dbReference>
<evidence type="ECO:0000256" key="6">
    <source>
        <dbReference type="ARBA" id="ARBA00022630"/>
    </source>
</evidence>
<keyword evidence="12" id="KW-0411">Iron-sulfur</keyword>
<evidence type="ECO:0000256" key="11">
    <source>
        <dbReference type="ARBA" id="ARBA00023004"/>
    </source>
</evidence>
<dbReference type="Gene3D" id="3.20.20.70">
    <property type="entry name" value="Aldolase class I"/>
    <property type="match status" value="2"/>
</dbReference>
<keyword evidence="14" id="KW-0003">3Fe-4S</keyword>
<keyword evidence="8" id="KW-0479">Metal-binding</keyword>
<comment type="similarity">
    <text evidence="3">Belongs to the glutamate synthase family.</text>
</comment>
<evidence type="ECO:0000259" key="18">
    <source>
        <dbReference type="PROSITE" id="PS51379"/>
    </source>
</evidence>
<dbReference type="SUPFAM" id="SSF56235">
    <property type="entry name" value="N-terminal nucleophile aminohydrolases (Ntn hydrolases)"/>
    <property type="match status" value="1"/>
</dbReference>